<dbReference type="Proteomes" id="UP000290289">
    <property type="component" value="Chromosome 17"/>
</dbReference>
<protein>
    <recommendedName>
        <fullName evidence="9">ATP synthase mitochondrial F1 complex assembly factor 2</fullName>
    </recommendedName>
</protein>
<dbReference type="GO" id="GO:0005739">
    <property type="term" value="C:mitochondrion"/>
    <property type="evidence" value="ECO:0007669"/>
    <property type="project" value="UniProtKB-SubCell"/>
</dbReference>
<dbReference type="PANTHER" id="PTHR21013:SF10">
    <property type="entry name" value="ATP SYNTHASE MITOCHONDRIAL F1 COMPLEX ASSEMBLY FACTOR 2"/>
    <property type="match status" value="1"/>
</dbReference>
<evidence type="ECO:0000256" key="3">
    <source>
        <dbReference type="ARBA" id="ARBA00022946"/>
    </source>
</evidence>
<evidence type="ECO:0008006" key="9">
    <source>
        <dbReference type="Google" id="ProtNLM"/>
    </source>
</evidence>
<dbReference type="Gene3D" id="3.30.2180.10">
    <property type="entry name" value="ATP12-like"/>
    <property type="match status" value="1"/>
</dbReference>
<accession>A0A498HJK2</accession>
<feature type="region of interest" description="Disordered" evidence="6">
    <location>
        <begin position="28"/>
        <end position="85"/>
    </location>
</feature>
<evidence type="ECO:0000256" key="4">
    <source>
        <dbReference type="ARBA" id="ARBA00023128"/>
    </source>
</evidence>
<feature type="compositionally biased region" description="Polar residues" evidence="6">
    <location>
        <begin position="42"/>
        <end position="51"/>
    </location>
</feature>
<evidence type="ECO:0000256" key="6">
    <source>
        <dbReference type="SAM" id="MobiDB-lite"/>
    </source>
</evidence>
<comment type="caution">
    <text evidence="7">The sequence shown here is derived from an EMBL/GenBank/DDBJ whole genome shotgun (WGS) entry which is preliminary data.</text>
</comment>
<comment type="similarity">
    <text evidence="2">Belongs to the ATP12 family.</text>
</comment>
<dbReference type="InterPro" id="IPR023335">
    <property type="entry name" value="ATP12_ortho_dom_sf"/>
</dbReference>
<keyword evidence="5" id="KW-0143">Chaperone</keyword>
<evidence type="ECO:0000313" key="8">
    <source>
        <dbReference type="Proteomes" id="UP000290289"/>
    </source>
</evidence>
<dbReference type="GO" id="GO:0033615">
    <property type="term" value="P:mitochondrial proton-transporting ATP synthase complex assembly"/>
    <property type="evidence" value="ECO:0007669"/>
    <property type="project" value="TreeGrafter"/>
</dbReference>
<dbReference type="InterPro" id="IPR042272">
    <property type="entry name" value="ATP12_ATP_synth-F1-assembly_N"/>
</dbReference>
<sequence>MANLLINRTLKSIGNSKLIGALSSRARHLSSAATAEQPPSDGPSSLFTFSSDGKEDKSNRNAQDDSIYVKSPSSSSSKREASSSVTMPMSFMTGSIVGKRFYNQVTTTRPADDGNGWTVMLDYRALKTPSKRPLKLPTLALAKAIAAEWEYQETDGIRPFTMPLMKHACTALERVPLTRPKPEFHVDRQVEKMDPLLDWVKSEFGFKPAVYSSFLEDGLTKAIETLLKQTDDCELAAIGAIASSAHSLIIAIGIFRGKLQIEEAIELIRLEEDIQVDRWGLVEGGHDVDAADFRVQISSAAVFLGQAKQKRKSQRQRSLIRSPVMVTYLYGSRSTGFPGKERRVLA</sequence>
<comment type="subcellular location">
    <subcellularLocation>
        <location evidence="1">Mitochondrion</location>
    </subcellularLocation>
</comment>
<gene>
    <name evidence="7" type="ORF">DVH24_037351</name>
</gene>
<feature type="compositionally biased region" description="Basic and acidic residues" evidence="6">
    <location>
        <begin position="52"/>
        <end position="63"/>
    </location>
</feature>
<dbReference type="EMBL" id="RDQH01000343">
    <property type="protein sequence ID" value="RXH69567.1"/>
    <property type="molecule type" value="Genomic_DNA"/>
</dbReference>
<proteinExistence type="inferred from homology"/>
<evidence type="ECO:0000256" key="5">
    <source>
        <dbReference type="ARBA" id="ARBA00023186"/>
    </source>
</evidence>
<evidence type="ECO:0000256" key="1">
    <source>
        <dbReference type="ARBA" id="ARBA00004173"/>
    </source>
</evidence>
<dbReference type="Gene3D" id="1.10.3580.10">
    <property type="entry name" value="ATP12 ATPase"/>
    <property type="match status" value="1"/>
</dbReference>
<dbReference type="AlphaFoldDB" id="A0A498HJK2"/>
<dbReference type="STRING" id="3750.A0A498HJK2"/>
<keyword evidence="3" id="KW-0809">Transit peptide</keyword>
<dbReference type="PANTHER" id="PTHR21013">
    <property type="entry name" value="ATP SYNTHASE MITOCHONDRIAL F1 COMPLEX ASSEMBLY FACTOR 2/ATP12 PROTEIN, MITOCHONDRIAL PRECURSOR"/>
    <property type="match status" value="1"/>
</dbReference>
<keyword evidence="8" id="KW-1185">Reference proteome</keyword>
<name>A0A498HJK2_MALDO</name>
<reference evidence="7 8" key="1">
    <citation type="submission" date="2018-10" db="EMBL/GenBank/DDBJ databases">
        <title>A high-quality apple genome assembly.</title>
        <authorList>
            <person name="Hu J."/>
        </authorList>
    </citation>
    <scope>NUCLEOTIDE SEQUENCE [LARGE SCALE GENOMIC DNA]</scope>
    <source>
        <strain evidence="8">cv. HFTH1</strain>
        <tissue evidence="7">Young leaf</tissue>
    </source>
</reference>
<dbReference type="InterPro" id="IPR011419">
    <property type="entry name" value="ATP12_ATP_synth-F1-assembly"/>
</dbReference>
<dbReference type="Pfam" id="PF07542">
    <property type="entry name" value="ATP12"/>
    <property type="match status" value="1"/>
</dbReference>
<organism evidence="7 8">
    <name type="scientific">Malus domestica</name>
    <name type="common">Apple</name>
    <name type="synonym">Pyrus malus</name>
    <dbReference type="NCBI Taxonomy" id="3750"/>
    <lineage>
        <taxon>Eukaryota</taxon>
        <taxon>Viridiplantae</taxon>
        <taxon>Streptophyta</taxon>
        <taxon>Embryophyta</taxon>
        <taxon>Tracheophyta</taxon>
        <taxon>Spermatophyta</taxon>
        <taxon>Magnoliopsida</taxon>
        <taxon>eudicotyledons</taxon>
        <taxon>Gunneridae</taxon>
        <taxon>Pentapetalae</taxon>
        <taxon>rosids</taxon>
        <taxon>fabids</taxon>
        <taxon>Rosales</taxon>
        <taxon>Rosaceae</taxon>
        <taxon>Amygdaloideae</taxon>
        <taxon>Maleae</taxon>
        <taxon>Malus</taxon>
    </lineage>
</organism>
<dbReference type="SUPFAM" id="SSF160909">
    <property type="entry name" value="ATP12-like"/>
    <property type="match status" value="1"/>
</dbReference>
<evidence type="ECO:0000256" key="2">
    <source>
        <dbReference type="ARBA" id="ARBA00008231"/>
    </source>
</evidence>
<keyword evidence="4" id="KW-0496">Mitochondrion</keyword>
<evidence type="ECO:0000313" key="7">
    <source>
        <dbReference type="EMBL" id="RXH69567.1"/>
    </source>
</evidence>